<keyword evidence="11" id="KW-1208">Phospholipid metabolism</keyword>
<feature type="compositionally biased region" description="Basic and acidic residues" evidence="13">
    <location>
        <begin position="402"/>
        <end position="421"/>
    </location>
</feature>
<evidence type="ECO:0000256" key="14">
    <source>
        <dbReference type="SAM" id="Phobius"/>
    </source>
</evidence>
<dbReference type="ExpressionAtlas" id="K3XI63">
    <property type="expression patterns" value="baseline"/>
</dbReference>
<evidence type="ECO:0000256" key="10">
    <source>
        <dbReference type="ARBA" id="ARBA00023209"/>
    </source>
</evidence>
<feature type="transmembrane region" description="Helical" evidence="14">
    <location>
        <begin position="178"/>
        <end position="197"/>
    </location>
</feature>
<dbReference type="Gramene" id="KQL06233">
    <property type="protein sequence ID" value="KQL06233"/>
    <property type="gene ID" value="SETIT_001585mg"/>
</dbReference>
<evidence type="ECO:0000256" key="9">
    <source>
        <dbReference type="ARBA" id="ARBA00023136"/>
    </source>
</evidence>
<dbReference type="GO" id="GO:0016746">
    <property type="term" value="F:acyltransferase activity"/>
    <property type="evidence" value="ECO:0007669"/>
    <property type="project" value="UniProtKB-KW"/>
</dbReference>
<dbReference type="InterPro" id="IPR021261">
    <property type="entry name" value="GPCAT"/>
</dbReference>
<keyword evidence="10" id="KW-0594">Phospholipid biosynthesis</keyword>
<evidence type="ECO:0000256" key="6">
    <source>
        <dbReference type="ARBA" id="ARBA00022692"/>
    </source>
</evidence>
<evidence type="ECO:0000256" key="3">
    <source>
        <dbReference type="ARBA" id="ARBA00019082"/>
    </source>
</evidence>
<dbReference type="PANTHER" id="PTHR31201:SF1">
    <property type="entry name" value="GLYCEROPHOSPHOCHOLINE ACYLTRANSFERASE 1"/>
    <property type="match status" value="1"/>
</dbReference>
<comment type="subcellular location">
    <subcellularLocation>
        <location evidence="1">Membrane</location>
        <topology evidence="1">Multi-pass membrane protein</topology>
    </subcellularLocation>
</comment>
<name>K3XI63_SETIT</name>
<keyword evidence="12" id="KW-0012">Acyltransferase</keyword>
<dbReference type="PANTHER" id="PTHR31201">
    <property type="entry name" value="OS01G0585100 PROTEIN"/>
    <property type="match status" value="1"/>
</dbReference>
<dbReference type="GO" id="GO:0016020">
    <property type="term" value="C:membrane"/>
    <property type="evidence" value="ECO:0007669"/>
    <property type="project" value="UniProtKB-SubCell"/>
</dbReference>
<protein>
    <recommendedName>
        <fullName evidence="3">Glycerophosphocholine acyltransferase 1</fullName>
    </recommendedName>
</protein>
<organism evidence="15 16">
    <name type="scientific">Setaria italica</name>
    <name type="common">Foxtail millet</name>
    <name type="synonym">Panicum italicum</name>
    <dbReference type="NCBI Taxonomy" id="4555"/>
    <lineage>
        <taxon>Eukaryota</taxon>
        <taxon>Viridiplantae</taxon>
        <taxon>Streptophyta</taxon>
        <taxon>Embryophyta</taxon>
        <taxon>Tracheophyta</taxon>
        <taxon>Spermatophyta</taxon>
        <taxon>Magnoliopsida</taxon>
        <taxon>Liliopsida</taxon>
        <taxon>Poales</taxon>
        <taxon>Poaceae</taxon>
        <taxon>PACMAD clade</taxon>
        <taxon>Panicoideae</taxon>
        <taxon>Panicodae</taxon>
        <taxon>Paniceae</taxon>
        <taxon>Cenchrinae</taxon>
        <taxon>Setaria</taxon>
    </lineage>
</organism>
<sequence>MASEVEDEAAAAGSPLVANGTADVRRRRDQAKEMLSKQAVKIATKAEEHERFIFKSAGNSGERCVMHLFDEYERILEMVLFIGAFGRNGIQILWLHRLCAFIVTHLLGVLGFGGFCYLLGARPQDVPYVYCLFYVIFVPLRWIYYRYKKWHYYLLDFCYYANTFLVVMILFYPKDEKLFMVCFSFAEGPLAWALIVWRCSLVFSSFDKLVSVLIHLLPGIVLFTIRWWNPQTFAAMHPEGRAARVTWPYVEDKSYLWTWLFFVPLAAYTLWQLMYFLIVNVLRRQRLLRDPEVMTSYRELSKKAQKANNIWWRLSGLLGDRNRQVMYILLQALFTVATMALTVPIFLSYRMHIVFQILKVCASTWNGGSFILEVMPRQVVQKQQKKKLNMKPIKQVNSTQHVESDDTSGNHHEHTTEEQNQ</sequence>
<evidence type="ECO:0000256" key="2">
    <source>
        <dbReference type="ARBA" id="ARBA00006675"/>
    </source>
</evidence>
<accession>K3XI63</accession>
<dbReference type="EMBL" id="AGNK02003235">
    <property type="status" value="NOT_ANNOTATED_CDS"/>
    <property type="molecule type" value="Genomic_DNA"/>
</dbReference>
<dbReference type="EnsemblPlants" id="KQL06233">
    <property type="protein sequence ID" value="KQL06233"/>
    <property type="gene ID" value="SETIT_001585mg"/>
</dbReference>
<keyword evidence="4" id="KW-0444">Lipid biosynthesis</keyword>
<gene>
    <name evidence="15" type="primary">LOC101758807</name>
</gene>
<feature type="transmembrane region" description="Helical" evidence="14">
    <location>
        <begin position="98"/>
        <end position="120"/>
    </location>
</feature>
<feature type="transmembrane region" description="Helical" evidence="14">
    <location>
        <begin position="152"/>
        <end position="172"/>
    </location>
</feature>
<keyword evidence="9 14" id="KW-0472">Membrane</keyword>
<evidence type="ECO:0000256" key="1">
    <source>
        <dbReference type="ARBA" id="ARBA00004141"/>
    </source>
</evidence>
<dbReference type="STRING" id="4555.K3XI63"/>
<feature type="transmembrane region" description="Helical" evidence="14">
    <location>
        <begin position="256"/>
        <end position="279"/>
    </location>
</feature>
<dbReference type="Pfam" id="PF10998">
    <property type="entry name" value="DUF2838"/>
    <property type="match status" value="1"/>
</dbReference>
<evidence type="ECO:0000256" key="5">
    <source>
        <dbReference type="ARBA" id="ARBA00022679"/>
    </source>
</evidence>
<comment type="similarity">
    <text evidence="2">Belongs to the GPC1 family.</text>
</comment>
<keyword evidence="8" id="KW-0443">Lipid metabolism</keyword>
<dbReference type="AlphaFoldDB" id="K3XI63"/>
<evidence type="ECO:0000256" key="11">
    <source>
        <dbReference type="ARBA" id="ARBA00023264"/>
    </source>
</evidence>
<keyword evidence="7 14" id="KW-1133">Transmembrane helix</keyword>
<reference evidence="16" key="1">
    <citation type="journal article" date="2012" name="Nat. Biotechnol.">
        <title>Reference genome sequence of the model plant Setaria.</title>
        <authorList>
            <person name="Bennetzen J.L."/>
            <person name="Schmutz J."/>
            <person name="Wang H."/>
            <person name="Percifield R."/>
            <person name="Hawkins J."/>
            <person name="Pontaroli A.C."/>
            <person name="Estep M."/>
            <person name="Feng L."/>
            <person name="Vaughn J.N."/>
            <person name="Grimwood J."/>
            <person name="Jenkins J."/>
            <person name="Barry K."/>
            <person name="Lindquist E."/>
            <person name="Hellsten U."/>
            <person name="Deshpande S."/>
            <person name="Wang X."/>
            <person name="Wu X."/>
            <person name="Mitros T."/>
            <person name="Triplett J."/>
            <person name="Yang X."/>
            <person name="Ye C.Y."/>
            <person name="Mauro-Herrera M."/>
            <person name="Wang L."/>
            <person name="Li P."/>
            <person name="Sharma M."/>
            <person name="Sharma R."/>
            <person name="Ronald P.C."/>
            <person name="Panaud O."/>
            <person name="Kellogg E.A."/>
            <person name="Brutnell T.P."/>
            <person name="Doust A.N."/>
            <person name="Tuskan G.A."/>
            <person name="Rokhsar D."/>
            <person name="Devos K.M."/>
        </authorList>
    </citation>
    <scope>NUCLEOTIDE SEQUENCE [LARGE SCALE GENOMIC DNA]</scope>
    <source>
        <strain evidence="16">cv. Yugu1</strain>
    </source>
</reference>
<dbReference type="InParanoid" id="K3XI63"/>
<feature type="region of interest" description="Disordered" evidence="13">
    <location>
        <begin position="385"/>
        <end position="421"/>
    </location>
</feature>
<dbReference type="GO" id="GO:0006656">
    <property type="term" value="P:phosphatidylcholine biosynthetic process"/>
    <property type="evidence" value="ECO:0000318"/>
    <property type="project" value="GO_Central"/>
</dbReference>
<evidence type="ECO:0000256" key="13">
    <source>
        <dbReference type="SAM" id="MobiDB-lite"/>
    </source>
</evidence>
<keyword evidence="16" id="KW-1185">Reference proteome</keyword>
<dbReference type="FunCoup" id="K3XI63">
    <property type="interactions" value="280"/>
</dbReference>
<feature type="transmembrane region" description="Helical" evidence="14">
    <location>
        <begin position="209"/>
        <end position="228"/>
    </location>
</feature>
<evidence type="ECO:0000256" key="4">
    <source>
        <dbReference type="ARBA" id="ARBA00022516"/>
    </source>
</evidence>
<evidence type="ECO:0000313" key="16">
    <source>
        <dbReference type="Proteomes" id="UP000004995"/>
    </source>
</evidence>
<keyword evidence="6 14" id="KW-0812">Transmembrane</keyword>
<dbReference type="eggNOG" id="KOG2895">
    <property type="taxonomic scope" value="Eukaryota"/>
</dbReference>
<proteinExistence type="inferred from homology"/>
<evidence type="ECO:0000256" key="8">
    <source>
        <dbReference type="ARBA" id="ARBA00023098"/>
    </source>
</evidence>
<evidence type="ECO:0000256" key="7">
    <source>
        <dbReference type="ARBA" id="ARBA00022989"/>
    </source>
</evidence>
<feature type="transmembrane region" description="Helical" evidence="14">
    <location>
        <begin position="126"/>
        <end position="145"/>
    </location>
</feature>
<evidence type="ECO:0000313" key="15">
    <source>
        <dbReference type="EnsemblPlants" id="KQL06233"/>
    </source>
</evidence>
<keyword evidence="5" id="KW-0808">Transferase</keyword>
<feature type="transmembrane region" description="Helical" evidence="14">
    <location>
        <begin position="325"/>
        <end position="347"/>
    </location>
</feature>
<dbReference type="OMA" id="WKRRVPT"/>
<evidence type="ECO:0000256" key="12">
    <source>
        <dbReference type="ARBA" id="ARBA00023315"/>
    </source>
</evidence>
<dbReference type="Proteomes" id="UP000004995">
    <property type="component" value="Unassembled WGS sequence"/>
</dbReference>
<reference evidence="15" key="2">
    <citation type="submission" date="2018-08" db="UniProtKB">
        <authorList>
            <consortium name="EnsemblPlants"/>
        </authorList>
    </citation>
    <scope>IDENTIFICATION</scope>
    <source>
        <strain evidence="15">Yugu1</strain>
    </source>
</reference>